<dbReference type="Pfam" id="PF23286">
    <property type="entry name" value="LRR_13"/>
    <property type="match status" value="1"/>
</dbReference>
<dbReference type="PANTHER" id="PTHR11017">
    <property type="entry name" value="LEUCINE-RICH REPEAT-CONTAINING PROTEIN"/>
    <property type="match status" value="1"/>
</dbReference>
<feature type="domain" description="Disease resistance protein RPS4B/Roq1-like leucine-rich repeats" evidence="2">
    <location>
        <begin position="179"/>
        <end position="233"/>
    </location>
</feature>
<gene>
    <name evidence="3" type="primary">DSC1_1</name>
    <name evidence="3" type="ORF">CK203_036114</name>
</gene>
<dbReference type="EMBL" id="QGNW01000077">
    <property type="protein sequence ID" value="RVX01186.1"/>
    <property type="molecule type" value="Genomic_DNA"/>
</dbReference>
<dbReference type="AlphaFoldDB" id="A0A438IWZ5"/>
<evidence type="ECO:0000256" key="1">
    <source>
        <dbReference type="ARBA" id="ARBA00022821"/>
    </source>
</evidence>
<name>A0A438IWZ5_VITVI</name>
<dbReference type="InterPro" id="IPR032675">
    <property type="entry name" value="LRR_dom_sf"/>
</dbReference>
<comment type="caution">
    <text evidence="3">The sequence shown here is derived from an EMBL/GenBank/DDBJ whole genome shotgun (WGS) entry which is preliminary data.</text>
</comment>
<evidence type="ECO:0000259" key="2">
    <source>
        <dbReference type="Pfam" id="PF23286"/>
    </source>
</evidence>
<dbReference type="Gene3D" id="3.80.10.10">
    <property type="entry name" value="Ribonuclease Inhibitor"/>
    <property type="match status" value="2"/>
</dbReference>
<dbReference type="GO" id="GO:0006952">
    <property type="term" value="P:defense response"/>
    <property type="evidence" value="ECO:0007669"/>
    <property type="project" value="InterPro"/>
</dbReference>
<protein>
    <submittedName>
        <fullName evidence="3">Disease resistance-like protein DSC1</fullName>
    </submittedName>
</protein>
<dbReference type="PANTHER" id="PTHR11017:SF570">
    <property type="entry name" value="DISEASE RESISTANCE PROTEIN (TIR-NBS CLASS)-RELATED"/>
    <property type="match status" value="1"/>
</dbReference>
<dbReference type="Proteomes" id="UP000288805">
    <property type="component" value="Unassembled WGS sequence"/>
</dbReference>
<evidence type="ECO:0000313" key="3">
    <source>
        <dbReference type="EMBL" id="RVX01186.1"/>
    </source>
</evidence>
<keyword evidence="1" id="KW-0611">Plant defense</keyword>
<sequence length="583" mass="65734">MGMEAIKGILLDLSIPKWIHITIESLAMMKNLRLLKILLDHESTSMRDDYKVKLSKDFEFPSYELRYLYWHGYPLEYLPSSFNAEDLVELDMCYSSLKQLWENDMLLEKLNTIRLSCSQHLIEIPDISISVPNLEKLILDGCSSLLEVHPSIGKLNKLILLNLKNCKKLVCFPCIINMKALQILNFSGCSGLKKFPNIQGNMENLLELYLASIAIEELPSSIGHLTGLVLLDLKCFPEMMENMDNLKELLLDGTPIEVLPSSIERLKGLILLNLRKCKNLVSLSNGMSNLTSLEKLIVSGCSQLNNLPRNIGCLQRLAQLHADGTAITQPPDSIVLLRNLQVLIYPGCKILAPTSLGSLFSFWLLHRNSSNGISLRLPSGFSSFRNNFLSIPAGIIELTNLKDLRLGQCQSLIEILELPPSVRDIDAHNFTALLPGSSRSYLQTGIMMTSWDLLSIILPERIIYRLNSDVFYYGDLKDFGHDFHWKGNIVGSEHVWLGYQPCSQLRLFQFNDPNDWNRIEISFEAAQRFISSASNVVKKCGICFIYAEDLEGIHLQNRKQLKRGGCNVVERSSDREGLNGGGT</sequence>
<organism evidence="3 4">
    <name type="scientific">Vitis vinifera</name>
    <name type="common">Grape</name>
    <dbReference type="NCBI Taxonomy" id="29760"/>
    <lineage>
        <taxon>Eukaryota</taxon>
        <taxon>Viridiplantae</taxon>
        <taxon>Streptophyta</taxon>
        <taxon>Embryophyta</taxon>
        <taxon>Tracheophyta</taxon>
        <taxon>Spermatophyta</taxon>
        <taxon>Magnoliopsida</taxon>
        <taxon>eudicotyledons</taxon>
        <taxon>Gunneridae</taxon>
        <taxon>Pentapetalae</taxon>
        <taxon>rosids</taxon>
        <taxon>Vitales</taxon>
        <taxon>Vitaceae</taxon>
        <taxon>Viteae</taxon>
        <taxon>Vitis</taxon>
    </lineage>
</organism>
<dbReference type="InterPro" id="IPR058546">
    <property type="entry name" value="RPS4B/Roq1-like_LRR"/>
</dbReference>
<dbReference type="InterPro" id="IPR044974">
    <property type="entry name" value="Disease_R_plants"/>
</dbReference>
<reference evidence="3 4" key="1">
    <citation type="journal article" date="2018" name="PLoS Genet.">
        <title>Population sequencing reveals clonal diversity and ancestral inbreeding in the grapevine cultivar Chardonnay.</title>
        <authorList>
            <person name="Roach M.J."/>
            <person name="Johnson D.L."/>
            <person name="Bohlmann J."/>
            <person name="van Vuuren H.J."/>
            <person name="Jones S.J."/>
            <person name="Pretorius I.S."/>
            <person name="Schmidt S.A."/>
            <person name="Borneman A.R."/>
        </authorList>
    </citation>
    <scope>NUCLEOTIDE SEQUENCE [LARGE SCALE GENOMIC DNA]</scope>
    <source>
        <strain evidence="4">cv. Chardonnay</strain>
        <tissue evidence="3">Leaf</tissue>
    </source>
</reference>
<evidence type="ECO:0000313" key="4">
    <source>
        <dbReference type="Proteomes" id="UP000288805"/>
    </source>
</evidence>
<accession>A0A438IWZ5</accession>
<dbReference type="SUPFAM" id="SSF52058">
    <property type="entry name" value="L domain-like"/>
    <property type="match status" value="1"/>
</dbReference>
<proteinExistence type="predicted"/>